<dbReference type="InterPro" id="IPR025514">
    <property type="entry name" value="DUF4402"/>
</dbReference>
<dbReference type="Proteomes" id="UP000886188">
    <property type="component" value="Unassembled WGS sequence"/>
</dbReference>
<feature type="chain" id="PRO_5031254638" evidence="1">
    <location>
        <begin position="22"/>
        <end position="199"/>
    </location>
</feature>
<evidence type="ECO:0000313" key="2">
    <source>
        <dbReference type="EMBL" id="HEA16856.1"/>
    </source>
</evidence>
<dbReference type="AlphaFoldDB" id="A0A7V1CYV9"/>
<dbReference type="Pfam" id="PF14352">
    <property type="entry name" value="DUF4402"/>
    <property type="match status" value="1"/>
</dbReference>
<gene>
    <name evidence="2" type="ORF">ENH88_10510</name>
</gene>
<keyword evidence="1" id="KW-0732">Signal</keyword>
<protein>
    <submittedName>
        <fullName evidence="2">DUF4402 domain-containing protein</fullName>
    </submittedName>
</protein>
<feature type="signal peptide" evidence="1">
    <location>
        <begin position="1"/>
        <end position="21"/>
    </location>
</feature>
<dbReference type="EMBL" id="DRGM01000114">
    <property type="protein sequence ID" value="HEA16856.1"/>
    <property type="molecule type" value="Genomic_DNA"/>
</dbReference>
<organism evidence="2">
    <name type="scientific">Pseudoalteromonas prydzensis</name>
    <dbReference type="NCBI Taxonomy" id="182141"/>
    <lineage>
        <taxon>Bacteria</taxon>
        <taxon>Pseudomonadati</taxon>
        <taxon>Pseudomonadota</taxon>
        <taxon>Gammaproteobacteria</taxon>
        <taxon>Alteromonadales</taxon>
        <taxon>Pseudoalteromonadaceae</taxon>
        <taxon>Pseudoalteromonas</taxon>
    </lineage>
</organism>
<proteinExistence type="predicted"/>
<accession>A0A7V1CYV9</accession>
<evidence type="ECO:0000256" key="1">
    <source>
        <dbReference type="SAM" id="SignalP"/>
    </source>
</evidence>
<name>A0A7V1CYV9_9GAMM</name>
<dbReference type="RefSeq" id="WP_304182189.1">
    <property type="nucleotide sequence ID" value="NZ_DRGM01000114.1"/>
</dbReference>
<reference evidence="2" key="1">
    <citation type="journal article" date="2020" name="mSystems">
        <title>Genome- and Community-Level Interaction Insights into Carbon Utilization and Element Cycling Functions of Hydrothermarchaeota in Hydrothermal Sediment.</title>
        <authorList>
            <person name="Zhou Z."/>
            <person name="Liu Y."/>
            <person name="Xu W."/>
            <person name="Pan J."/>
            <person name="Luo Z.H."/>
            <person name="Li M."/>
        </authorList>
    </citation>
    <scope>NUCLEOTIDE SEQUENCE [LARGE SCALE GENOMIC DNA]</scope>
    <source>
        <strain evidence="2">HyVt-346</strain>
    </source>
</reference>
<sequence length="199" mass="21004">MKLSFPILAVSILAVPFSAISATETFRAEVTVQNAVVLTKDTDLNFGTVRAVADLAGVEIAELVVSATPGASPITESKNNTTNALFAIIEDGEPASFTVSDAVPSAVLRIMDPVKTNLEFENGQDTDRPDFTIGDWNYVITSGDNNNAPYTPGTPNLQVGQDGTVSFNIGATLKTSSKVTTKTYADGVYAGTFQIEVAY</sequence>
<comment type="caution">
    <text evidence="2">The sequence shown here is derived from an EMBL/GenBank/DDBJ whole genome shotgun (WGS) entry which is preliminary data.</text>
</comment>